<evidence type="ECO:0000313" key="2">
    <source>
        <dbReference type="EMBL" id="OZM71108.1"/>
    </source>
</evidence>
<gene>
    <name evidence="2" type="ORF">CFN78_21825</name>
</gene>
<comment type="caution">
    <text evidence="2">The sequence shown here is derived from an EMBL/GenBank/DDBJ whole genome shotgun (WGS) entry which is preliminary data.</text>
</comment>
<sequence length="84" mass="9125">MMIRSGVAVAALGIAVSVPGAAVAAGPATVNAPSPVTTQATWVYHKWYPTSAAALCKLEGQRFYPGRYQCRNSVQRRVELWVRY</sequence>
<evidence type="ECO:0000256" key="1">
    <source>
        <dbReference type="SAM" id="SignalP"/>
    </source>
</evidence>
<keyword evidence="3" id="KW-1185">Reference proteome</keyword>
<name>A0A263CYY3_9PSEU</name>
<reference evidence="2 3" key="1">
    <citation type="submission" date="2017-07" db="EMBL/GenBank/DDBJ databases">
        <title>Amycolatopsis antarcticus sp. nov., isolated from the surface of an Antarcticus brown macroalga.</title>
        <authorList>
            <person name="Wang J."/>
            <person name="Leiva S."/>
            <person name="Huang J."/>
            <person name="Huang Y."/>
        </authorList>
    </citation>
    <scope>NUCLEOTIDE SEQUENCE [LARGE SCALE GENOMIC DNA]</scope>
    <source>
        <strain evidence="2 3">AU-G6</strain>
    </source>
</reference>
<feature type="chain" id="PRO_5012966833" evidence="1">
    <location>
        <begin position="25"/>
        <end position="84"/>
    </location>
</feature>
<organism evidence="2 3">
    <name type="scientific">Amycolatopsis antarctica</name>
    <dbReference type="NCBI Taxonomy" id="1854586"/>
    <lineage>
        <taxon>Bacteria</taxon>
        <taxon>Bacillati</taxon>
        <taxon>Actinomycetota</taxon>
        <taxon>Actinomycetes</taxon>
        <taxon>Pseudonocardiales</taxon>
        <taxon>Pseudonocardiaceae</taxon>
        <taxon>Amycolatopsis</taxon>
    </lineage>
</organism>
<proteinExistence type="predicted"/>
<dbReference type="InParanoid" id="A0A263CYY3"/>
<evidence type="ECO:0000313" key="3">
    <source>
        <dbReference type="Proteomes" id="UP000242444"/>
    </source>
</evidence>
<dbReference type="AlphaFoldDB" id="A0A263CYY3"/>
<dbReference type="EMBL" id="NKYE01000015">
    <property type="protein sequence ID" value="OZM71108.1"/>
    <property type="molecule type" value="Genomic_DNA"/>
</dbReference>
<accession>A0A263CYY3</accession>
<protein>
    <submittedName>
        <fullName evidence="2">Uncharacterized protein</fullName>
    </submittedName>
</protein>
<feature type="signal peptide" evidence="1">
    <location>
        <begin position="1"/>
        <end position="24"/>
    </location>
</feature>
<keyword evidence="1" id="KW-0732">Signal</keyword>
<dbReference type="Proteomes" id="UP000242444">
    <property type="component" value="Unassembled WGS sequence"/>
</dbReference>